<evidence type="ECO:0000313" key="3">
    <source>
        <dbReference type="Proteomes" id="UP000623958"/>
    </source>
</evidence>
<dbReference type="EMBL" id="BNBA01000014">
    <property type="protein sequence ID" value="GHH54095.1"/>
    <property type="molecule type" value="Genomic_DNA"/>
</dbReference>
<dbReference type="AlphaFoldDB" id="A0A919F8Q3"/>
<reference evidence="2" key="1">
    <citation type="journal article" date="2014" name="Int. J. Syst. Evol. Microbiol.">
        <title>Complete genome sequence of Corynebacterium casei LMG S-19264T (=DSM 44701T), isolated from a smear-ripened cheese.</title>
        <authorList>
            <consortium name="US DOE Joint Genome Institute (JGI-PGF)"/>
            <person name="Walter F."/>
            <person name="Albersmeier A."/>
            <person name="Kalinowski J."/>
            <person name="Ruckert C."/>
        </authorList>
    </citation>
    <scope>NUCLEOTIDE SEQUENCE</scope>
    <source>
        <strain evidence="2">JCM 13306</strain>
    </source>
</reference>
<comment type="caution">
    <text evidence="2">The sequence shown here is derived from an EMBL/GenBank/DDBJ whole genome shotgun (WGS) entry which is preliminary data.</text>
</comment>
<dbReference type="GO" id="GO:0015097">
    <property type="term" value="F:mercury ion transmembrane transporter activity"/>
    <property type="evidence" value="ECO:0007669"/>
    <property type="project" value="InterPro"/>
</dbReference>
<organism evidence="2 3">
    <name type="scientific">Xanthomonas boreopolis</name>
    <dbReference type="NCBI Taxonomy" id="86183"/>
    <lineage>
        <taxon>Bacteria</taxon>
        <taxon>Pseudomonadati</taxon>
        <taxon>Pseudomonadota</taxon>
        <taxon>Gammaproteobacteria</taxon>
        <taxon>Lysobacterales</taxon>
        <taxon>Lysobacteraceae</taxon>
        <taxon>Xanthomonas</taxon>
    </lineage>
</organism>
<dbReference type="GO" id="GO:0016020">
    <property type="term" value="C:membrane"/>
    <property type="evidence" value="ECO:0007669"/>
    <property type="project" value="InterPro"/>
</dbReference>
<dbReference type="RefSeq" id="WP_140725154.1">
    <property type="nucleotide sequence ID" value="NZ_BNBA01000014.1"/>
</dbReference>
<dbReference type="Pfam" id="PF03203">
    <property type="entry name" value="MerC"/>
    <property type="match status" value="1"/>
</dbReference>
<keyword evidence="3" id="KW-1185">Reference proteome</keyword>
<reference evidence="2" key="2">
    <citation type="submission" date="2020-09" db="EMBL/GenBank/DDBJ databases">
        <authorList>
            <person name="Sun Q."/>
            <person name="Ohkuma M."/>
        </authorList>
    </citation>
    <scope>NUCLEOTIDE SEQUENCE</scope>
    <source>
        <strain evidence="2">JCM 13306</strain>
    </source>
</reference>
<feature type="transmembrane region" description="Helical" evidence="1">
    <location>
        <begin position="45"/>
        <end position="63"/>
    </location>
</feature>
<gene>
    <name evidence="2" type="ORF">GCM10009090_20380</name>
</gene>
<keyword evidence="1" id="KW-0812">Transmembrane</keyword>
<evidence type="ECO:0000313" key="2">
    <source>
        <dbReference type="EMBL" id="GHH54095.1"/>
    </source>
</evidence>
<evidence type="ECO:0000256" key="1">
    <source>
        <dbReference type="SAM" id="Phobius"/>
    </source>
</evidence>
<dbReference type="InterPro" id="IPR004891">
    <property type="entry name" value="Mercury-R_MerC"/>
</dbReference>
<protein>
    <submittedName>
        <fullName evidence="2">Membrane protein</fullName>
    </submittedName>
</protein>
<keyword evidence="1" id="KW-0472">Membrane</keyword>
<dbReference type="Proteomes" id="UP000623958">
    <property type="component" value="Unassembled WGS sequence"/>
</dbReference>
<name>A0A919F8Q3_9XANT</name>
<feature type="transmembrane region" description="Helical" evidence="1">
    <location>
        <begin position="75"/>
        <end position="95"/>
    </location>
</feature>
<proteinExistence type="predicted"/>
<keyword evidence="1" id="KW-1133">Transmembrane helix</keyword>
<accession>A0A919F8Q3</accession>
<sequence>MKKSHPNVFDASAMTLSGLCLLHCLALPLLASLLPLFGAWSEAEWVHMAFAGVALPISGYALWRAHRRRALPPGLWAMATAGLAGLLLGALGWPAHALETPLTVAGSTLVAGAHFWNWRRHAG</sequence>
<feature type="transmembrane region" description="Helical" evidence="1">
    <location>
        <begin position="12"/>
        <end position="33"/>
    </location>
</feature>